<reference evidence="3" key="1">
    <citation type="journal article" date="2020" name="Nature">
        <title>Giant virus diversity and host interactions through global metagenomics.</title>
        <authorList>
            <person name="Schulz F."/>
            <person name="Roux S."/>
            <person name="Paez-Espino D."/>
            <person name="Jungbluth S."/>
            <person name="Walsh D.A."/>
            <person name="Denef V.J."/>
            <person name="McMahon K.D."/>
            <person name="Konstantinidis K.T."/>
            <person name="Eloe-Fadrosh E.A."/>
            <person name="Kyrpides N.C."/>
            <person name="Woyke T."/>
        </authorList>
    </citation>
    <scope>NUCLEOTIDE SEQUENCE</scope>
    <source>
        <strain evidence="3">GVMAG-S-1101161-73</strain>
    </source>
</reference>
<feature type="transmembrane region" description="Helical" evidence="1">
    <location>
        <begin position="12"/>
        <end position="32"/>
    </location>
</feature>
<dbReference type="EMBL" id="MN740733">
    <property type="protein sequence ID" value="QHS81289.1"/>
    <property type="molecule type" value="Genomic_DNA"/>
</dbReference>
<dbReference type="Pfam" id="PF13649">
    <property type="entry name" value="Methyltransf_25"/>
    <property type="match status" value="1"/>
</dbReference>
<dbReference type="PROSITE" id="PS51257">
    <property type="entry name" value="PROKAR_LIPOPROTEIN"/>
    <property type="match status" value="1"/>
</dbReference>
<sequence>MEEVRTLGLTGFQWILIIFLIGCIMNYTWLVFDTPYVSVRSGLKEGFKSGATTESDKSTITWFENDELFDDFYASVYDNLTQLSSRFPQEVALTLNQWKKTAKMDTMDILDCGCGTGIATMLFVKMGANSVVGLDKSESMLRRARAVTLPSAGLTNEQRESISFLKGDMNQQHTFSGGKFSHAALLFFTVYYSNDVSGLFRNLHHWIRPGGELAIEVVNKFKFDPLLESASPFVGTTVQKYSKKRVTKSKVEFDKFSYEAEFDLQDPTAEFREVFRFPDKSVRRQRHTLHMRDINDFVHIAQTTGWKYNGYVDLLSAGFEYAYVLIFTHA</sequence>
<dbReference type="SUPFAM" id="SSF53335">
    <property type="entry name" value="S-adenosyl-L-methionine-dependent methyltransferases"/>
    <property type="match status" value="1"/>
</dbReference>
<organism evidence="3">
    <name type="scientific">viral metagenome</name>
    <dbReference type="NCBI Taxonomy" id="1070528"/>
    <lineage>
        <taxon>unclassified sequences</taxon>
        <taxon>metagenomes</taxon>
        <taxon>organismal metagenomes</taxon>
    </lineage>
</organism>
<evidence type="ECO:0000259" key="2">
    <source>
        <dbReference type="Pfam" id="PF13649"/>
    </source>
</evidence>
<feature type="domain" description="Methyltransferase" evidence="2">
    <location>
        <begin position="109"/>
        <end position="211"/>
    </location>
</feature>
<evidence type="ECO:0000313" key="3">
    <source>
        <dbReference type="EMBL" id="QHS81289.1"/>
    </source>
</evidence>
<accession>A0A6C0ANA3</accession>
<dbReference type="Gene3D" id="3.40.50.150">
    <property type="entry name" value="Vaccinia Virus protein VP39"/>
    <property type="match status" value="1"/>
</dbReference>
<dbReference type="PANTHER" id="PTHR43591:SF24">
    <property type="entry name" value="2-METHOXY-6-POLYPRENYL-1,4-BENZOQUINOL METHYLASE, MITOCHONDRIAL"/>
    <property type="match status" value="1"/>
</dbReference>
<dbReference type="AlphaFoldDB" id="A0A6C0ANA3"/>
<keyword evidence="1" id="KW-0472">Membrane</keyword>
<proteinExistence type="predicted"/>
<evidence type="ECO:0000256" key="1">
    <source>
        <dbReference type="SAM" id="Phobius"/>
    </source>
</evidence>
<dbReference type="PANTHER" id="PTHR43591">
    <property type="entry name" value="METHYLTRANSFERASE"/>
    <property type="match status" value="1"/>
</dbReference>
<name>A0A6C0ANA3_9ZZZZ</name>
<protein>
    <recommendedName>
        <fullName evidence="2">Methyltransferase domain-containing protein</fullName>
    </recommendedName>
</protein>
<dbReference type="InterPro" id="IPR041698">
    <property type="entry name" value="Methyltransf_25"/>
</dbReference>
<dbReference type="InterPro" id="IPR029063">
    <property type="entry name" value="SAM-dependent_MTases_sf"/>
</dbReference>
<keyword evidence="1" id="KW-1133">Transmembrane helix</keyword>
<keyword evidence="1" id="KW-0812">Transmembrane</keyword>
<dbReference type="GO" id="GO:0008168">
    <property type="term" value="F:methyltransferase activity"/>
    <property type="evidence" value="ECO:0007669"/>
    <property type="project" value="TreeGrafter"/>
</dbReference>
<dbReference type="CDD" id="cd02440">
    <property type="entry name" value="AdoMet_MTases"/>
    <property type="match status" value="1"/>
</dbReference>